<dbReference type="EMBL" id="CM004482">
    <property type="protein sequence ID" value="OCT64118.1"/>
    <property type="molecule type" value="Genomic_DNA"/>
</dbReference>
<dbReference type="Proteomes" id="UP000694892">
    <property type="component" value="Chromosome 9_10L"/>
</dbReference>
<reference evidence="2" key="1">
    <citation type="journal article" date="2016" name="Nature">
        <title>Genome evolution in the allotetraploid frog Xenopus laevis.</title>
        <authorList>
            <person name="Session A.M."/>
            <person name="Uno Y."/>
            <person name="Kwon T."/>
            <person name="Chapman J.A."/>
            <person name="Toyoda A."/>
            <person name="Takahashi S."/>
            <person name="Fukui A."/>
            <person name="Hikosaka A."/>
            <person name="Suzuki A."/>
            <person name="Kondo M."/>
            <person name="van Heeringen S.J."/>
            <person name="Quigley I."/>
            <person name="Heinz S."/>
            <person name="Ogino H."/>
            <person name="Ochi H."/>
            <person name="Hellsten U."/>
            <person name="Lyons J.B."/>
            <person name="Simakov O."/>
            <person name="Putnam N."/>
            <person name="Stites J."/>
            <person name="Kuroki Y."/>
            <person name="Tanaka T."/>
            <person name="Michiue T."/>
            <person name="Watanabe M."/>
            <person name="Bogdanovic O."/>
            <person name="Lister R."/>
            <person name="Georgiou G."/>
            <person name="Paranjpe S.S."/>
            <person name="van Kruijsbergen I."/>
            <person name="Shu S."/>
            <person name="Carlson J."/>
            <person name="Kinoshita T."/>
            <person name="Ohta Y."/>
            <person name="Mawaribuchi S."/>
            <person name="Jenkins J."/>
            <person name="Grimwood J."/>
            <person name="Schmutz J."/>
            <person name="Mitros T."/>
            <person name="Mozaffari S.V."/>
            <person name="Suzuki Y."/>
            <person name="Haramoto Y."/>
            <person name="Yamamoto T.S."/>
            <person name="Takagi C."/>
            <person name="Heald R."/>
            <person name="Miller K."/>
            <person name="Haudenschild C."/>
            <person name="Kitzman J."/>
            <person name="Nakayama T."/>
            <person name="Izutsu Y."/>
            <person name="Robert J."/>
            <person name="Fortriede J."/>
            <person name="Burns K."/>
            <person name="Lotay V."/>
            <person name="Karimi K."/>
            <person name="Yasuoka Y."/>
            <person name="Dichmann D.S."/>
            <person name="Flajnik M.F."/>
            <person name="Houston D.W."/>
            <person name="Shendure J."/>
            <person name="DuPasquier L."/>
            <person name="Vize P.D."/>
            <person name="Zorn A.M."/>
            <person name="Ito M."/>
            <person name="Marcotte E.M."/>
            <person name="Wallingford J.B."/>
            <person name="Ito Y."/>
            <person name="Asashima M."/>
            <person name="Ueno N."/>
            <person name="Matsuda Y."/>
            <person name="Veenstra G.J."/>
            <person name="Fujiyama A."/>
            <person name="Harland R.M."/>
            <person name="Taira M."/>
            <person name="Rokhsar D.S."/>
        </authorList>
    </citation>
    <scope>NUCLEOTIDE SEQUENCE [LARGE SCALE GENOMIC DNA]</scope>
    <source>
        <strain evidence="2">J</strain>
    </source>
</reference>
<sequence>MLISLQEPMSLRNQVVSLEKEKPSEDPTCCQQLGTQGHHFKTQQWVSCSTPNNSVNEYRLLHMLILHL</sequence>
<protein>
    <submittedName>
        <fullName evidence="1">Uncharacterized protein</fullName>
    </submittedName>
</protein>
<gene>
    <name evidence="1" type="ORF">XELAEV_18045219mg</name>
</gene>
<evidence type="ECO:0000313" key="2">
    <source>
        <dbReference type="Proteomes" id="UP000694892"/>
    </source>
</evidence>
<accession>A0A974C0A0</accession>
<name>A0A974C0A0_XENLA</name>
<proteinExistence type="predicted"/>
<organism evidence="1 2">
    <name type="scientific">Xenopus laevis</name>
    <name type="common">African clawed frog</name>
    <dbReference type="NCBI Taxonomy" id="8355"/>
    <lineage>
        <taxon>Eukaryota</taxon>
        <taxon>Metazoa</taxon>
        <taxon>Chordata</taxon>
        <taxon>Craniata</taxon>
        <taxon>Vertebrata</taxon>
        <taxon>Euteleostomi</taxon>
        <taxon>Amphibia</taxon>
        <taxon>Batrachia</taxon>
        <taxon>Anura</taxon>
        <taxon>Pipoidea</taxon>
        <taxon>Pipidae</taxon>
        <taxon>Xenopodinae</taxon>
        <taxon>Xenopus</taxon>
        <taxon>Xenopus</taxon>
    </lineage>
</organism>
<dbReference type="AlphaFoldDB" id="A0A974C0A0"/>
<evidence type="ECO:0000313" key="1">
    <source>
        <dbReference type="EMBL" id="OCT64118.1"/>
    </source>
</evidence>